<protein>
    <recommendedName>
        <fullName evidence="8 9">7-methyl-GTP pyrophosphatase</fullName>
        <shortName evidence="9">m(7)GTP pyrophosphatase</shortName>
        <ecNumber evidence="9">3.6.1.-</ecNumber>
    </recommendedName>
</protein>
<evidence type="ECO:0000256" key="2">
    <source>
        <dbReference type="ARBA" id="ARBA00022490"/>
    </source>
</evidence>
<dbReference type="RefSeq" id="WP_077403658.1">
    <property type="nucleotide sequence ID" value="NZ_CP019650.1"/>
</dbReference>
<dbReference type="CDD" id="cd00555">
    <property type="entry name" value="Maf"/>
    <property type="match status" value="1"/>
</dbReference>
<dbReference type="PIRSF" id="PIRSF006305">
    <property type="entry name" value="Maf"/>
    <property type="match status" value="1"/>
</dbReference>
<comment type="caution">
    <text evidence="9">Lacks conserved residue(s) required for the propagation of feature annotation.</text>
</comment>
<dbReference type="AlphaFoldDB" id="A0A1Q2M4U9"/>
<dbReference type="SUPFAM" id="SSF52972">
    <property type="entry name" value="ITPase-like"/>
    <property type="match status" value="1"/>
</dbReference>
<dbReference type="GO" id="GO:0009117">
    <property type="term" value="P:nucleotide metabolic process"/>
    <property type="evidence" value="ECO:0007669"/>
    <property type="project" value="UniProtKB-KW"/>
</dbReference>
<evidence type="ECO:0000256" key="1">
    <source>
        <dbReference type="ARBA" id="ARBA00004496"/>
    </source>
</evidence>
<evidence type="ECO:0000313" key="10">
    <source>
        <dbReference type="EMBL" id="AQQ67744.1"/>
    </source>
</evidence>
<dbReference type="NCBIfam" id="TIGR00172">
    <property type="entry name" value="maf"/>
    <property type="match status" value="1"/>
</dbReference>
<dbReference type="InterPro" id="IPR003697">
    <property type="entry name" value="Maf-like"/>
</dbReference>
<evidence type="ECO:0000313" key="11">
    <source>
        <dbReference type="Proteomes" id="UP000188219"/>
    </source>
</evidence>
<evidence type="ECO:0000256" key="9">
    <source>
        <dbReference type="HAMAP-Rule" id="MF_00528"/>
    </source>
</evidence>
<evidence type="ECO:0000256" key="4">
    <source>
        <dbReference type="ARBA" id="ARBA00023080"/>
    </source>
</evidence>
<comment type="subcellular location">
    <subcellularLocation>
        <location evidence="1 9">Cytoplasm</location>
    </subcellularLocation>
</comment>
<dbReference type="PANTHER" id="PTHR43213:SF10">
    <property type="entry name" value="7-METHYL-GTP PYROPHOSPHATASE"/>
    <property type="match status" value="1"/>
</dbReference>
<dbReference type="Gene3D" id="3.90.950.10">
    <property type="match status" value="1"/>
</dbReference>
<evidence type="ECO:0000256" key="5">
    <source>
        <dbReference type="ARBA" id="ARBA00050213"/>
    </source>
</evidence>
<evidence type="ECO:0000256" key="8">
    <source>
        <dbReference type="ARBA" id="ARBA00068163"/>
    </source>
</evidence>
<keyword evidence="2 9" id="KW-0963">Cytoplasm</keyword>
<dbReference type="EMBL" id="CP019650">
    <property type="protein sequence ID" value="AQQ67744.1"/>
    <property type="molecule type" value="Genomic_DNA"/>
</dbReference>
<evidence type="ECO:0000256" key="7">
    <source>
        <dbReference type="ARBA" id="ARBA00060749"/>
    </source>
</evidence>
<feature type="active site" description="Proton acceptor" evidence="9">
    <location>
        <position position="69"/>
    </location>
</feature>
<sequence length="194" mass="21406">MRNLILASSSSYRRELLAKLHLTFESCAPHINEEALPGEAAVDLASRLAREKALALAGRYPDHLIIGSDQVAECRGTLLGKPGTKERAIDQLTQSSGHKVSFHTGLCLVDTRDMSHVTVCETYSVYFRELSKEEITRYVELDQPLDCAGSFKSEGLGIALFEKMEGLDPNTLIGLPLIRLIELLRQKGINPLAE</sequence>
<dbReference type="Pfam" id="PF02545">
    <property type="entry name" value="Maf"/>
    <property type="match status" value="1"/>
</dbReference>
<keyword evidence="11" id="KW-1185">Reference proteome</keyword>
<evidence type="ECO:0000256" key="3">
    <source>
        <dbReference type="ARBA" id="ARBA00022801"/>
    </source>
</evidence>
<dbReference type="eggNOG" id="COG0424">
    <property type="taxonomic scope" value="Bacteria"/>
</dbReference>
<comment type="similarity">
    <text evidence="7 9">Belongs to the Maf family. YceF subfamily.</text>
</comment>
<comment type="cofactor">
    <cofactor evidence="9">
        <name>a divalent metal cation</name>
        <dbReference type="ChEBI" id="CHEBI:60240"/>
    </cofactor>
</comment>
<accession>A0A1Q2M4U9</accession>
<organism evidence="10 11">
    <name type="scientific">Microbulbifer agarilyticus</name>
    <dbReference type="NCBI Taxonomy" id="260552"/>
    <lineage>
        <taxon>Bacteria</taxon>
        <taxon>Pseudomonadati</taxon>
        <taxon>Pseudomonadota</taxon>
        <taxon>Gammaproteobacteria</taxon>
        <taxon>Cellvibrionales</taxon>
        <taxon>Microbulbiferaceae</taxon>
        <taxon>Microbulbifer</taxon>
    </lineage>
</organism>
<evidence type="ECO:0000256" key="6">
    <source>
        <dbReference type="ARBA" id="ARBA00053369"/>
    </source>
</evidence>
<dbReference type="GO" id="GO:0047429">
    <property type="term" value="F:nucleoside triphosphate diphosphatase activity"/>
    <property type="evidence" value="ECO:0007669"/>
    <property type="project" value="InterPro"/>
</dbReference>
<dbReference type="Proteomes" id="UP000188219">
    <property type="component" value="Chromosome"/>
</dbReference>
<feature type="site" description="Important for substrate specificity" evidence="9">
    <location>
        <position position="154"/>
    </location>
</feature>
<dbReference type="STRING" id="260552.Mag101_08900"/>
<keyword evidence="4 9" id="KW-0546">Nucleotide metabolism</keyword>
<dbReference type="FunFam" id="3.90.950.10:FF:000005">
    <property type="entry name" value="7-methyl-GTP pyrophosphatase"/>
    <property type="match status" value="1"/>
</dbReference>
<feature type="site" description="Important for substrate specificity" evidence="9">
    <location>
        <position position="12"/>
    </location>
</feature>
<gene>
    <name evidence="10" type="ORF">Mag101_08900</name>
</gene>
<keyword evidence="3 9" id="KW-0378">Hydrolase</keyword>
<name>A0A1Q2M4U9_9GAMM</name>
<proteinExistence type="inferred from homology"/>
<dbReference type="EC" id="3.6.1.-" evidence="9"/>
<dbReference type="PANTHER" id="PTHR43213">
    <property type="entry name" value="BIFUNCTIONAL DTTP/UTP PYROPHOSPHATASE/METHYLTRANSFERASE PROTEIN-RELATED"/>
    <property type="match status" value="1"/>
</dbReference>
<dbReference type="KEGG" id="maga:Mag101_08900"/>
<dbReference type="OrthoDB" id="9813694at2"/>
<feature type="site" description="Important for substrate specificity" evidence="9">
    <location>
        <position position="70"/>
    </location>
</feature>
<dbReference type="GO" id="GO:0005737">
    <property type="term" value="C:cytoplasm"/>
    <property type="evidence" value="ECO:0007669"/>
    <property type="project" value="UniProtKB-SubCell"/>
</dbReference>
<reference evidence="10" key="1">
    <citation type="submission" date="2017-02" db="EMBL/GenBank/DDBJ databases">
        <title>Genome of Microbulbifer agarilyticus GP101.</title>
        <authorList>
            <person name="Jung J."/>
            <person name="Bae S.S."/>
            <person name="Baek K."/>
        </authorList>
    </citation>
    <scope>NUCLEOTIDE SEQUENCE [LARGE SCALE GENOMIC DNA]</scope>
    <source>
        <strain evidence="10">GP101</strain>
    </source>
</reference>
<dbReference type="HAMAP" id="MF_00528">
    <property type="entry name" value="Maf"/>
    <property type="match status" value="1"/>
</dbReference>
<comment type="catalytic activity">
    <reaction evidence="5 9">
        <text>N(7)-methyl-GTP + H2O = N(7)-methyl-GMP + diphosphate + H(+)</text>
        <dbReference type="Rhea" id="RHEA:58744"/>
        <dbReference type="ChEBI" id="CHEBI:15377"/>
        <dbReference type="ChEBI" id="CHEBI:15378"/>
        <dbReference type="ChEBI" id="CHEBI:33019"/>
        <dbReference type="ChEBI" id="CHEBI:58285"/>
        <dbReference type="ChEBI" id="CHEBI:87133"/>
    </reaction>
</comment>
<dbReference type="InterPro" id="IPR029001">
    <property type="entry name" value="ITPase-like_fam"/>
</dbReference>
<comment type="function">
    <text evidence="6 9">Nucleoside triphosphate pyrophosphatase that hydrolyzes 7-methyl-GTP (m(7)GTP). May have a dual role in cell division arrest and in preventing the incorporation of modified nucleotides into cellular nucleic acids.</text>
</comment>